<keyword evidence="2" id="KW-1185">Reference proteome</keyword>
<dbReference type="Proteomes" id="UP000467841">
    <property type="component" value="Unassembled WGS sequence"/>
</dbReference>
<reference evidence="1" key="1">
    <citation type="submission" date="2020-01" db="EMBL/GenBank/DDBJ databases">
        <authorList>
            <person name="Mishra B."/>
        </authorList>
    </citation>
    <scope>NUCLEOTIDE SEQUENCE [LARGE SCALE GENOMIC DNA]</scope>
</reference>
<accession>A0A6D2K4I0</accession>
<protein>
    <recommendedName>
        <fullName evidence="3">Reverse transcriptase domain-containing protein</fullName>
    </recommendedName>
</protein>
<dbReference type="EMBL" id="CACVBM020001274">
    <property type="protein sequence ID" value="CAA7042994.1"/>
    <property type="molecule type" value="Genomic_DNA"/>
</dbReference>
<evidence type="ECO:0008006" key="3">
    <source>
        <dbReference type="Google" id="ProtNLM"/>
    </source>
</evidence>
<gene>
    <name evidence="1" type="ORF">MERR_LOCUS30229</name>
</gene>
<sequence>MVSPPELKPHAANYFKAILGSTDMPVSAISTSDLSNLLPYRCSEASATSLLHPMFEEEITKTLLSLPTDKCPGPDSYPLEFSRLLGSRCGLRWLQ</sequence>
<evidence type="ECO:0000313" key="1">
    <source>
        <dbReference type="EMBL" id="CAA7042994.1"/>
    </source>
</evidence>
<comment type="caution">
    <text evidence="1">The sequence shown here is derived from an EMBL/GenBank/DDBJ whole genome shotgun (WGS) entry which is preliminary data.</text>
</comment>
<organism evidence="1 2">
    <name type="scientific">Microthlaspi erraticum</name>
    <dbReference type="NCBI Taxonomy" id="1685480"/>
    <lineage>
        <taxon>Eukaryota</taxon>
        <taxon>Viridiplantae</taxon>
        <taxon>Streptophyta</taxon>
        <taxon>Embryophyta</taxon>
        <taxon>Tracheophyta</taxon>
        <taxon>Spermatophyta</taxon>
        <taxon>Magnoliopsida</taxon>
        <taxon>eudicotyledons</taxon>
        <taxon>Gunneridae</taxon>
        <taxon>Pentapetalae</taxon>
        <taxon>rosids</taxon>
        <taxon>malvids</taxon>
        <taxon>Brassicales</taxon>
        <taxon>Brassicaceae</taxon>
        <taxon>Coluteocarpeae</taxon>
        <taxon>Microthlaspi</taxon>
    </lineage>
</organism>
<evidence type="ECO:0000313" key="2">
    <source>
        <dbReference type="Proteomes" id="UP000467841"/>
    </source>
</evidence>
<name>A0A6D2K4I0_9BRAS</name>
<proteinExistence type="predicted"/>
<dbReference type="AlphaFoldDB" id="A0A6D2K4I0"/>